<dbReference type="OrthoDB" id="932750at2"/>
<proteinExistence type="predicted"/>
<reference evidence="1 2" key="1">
    <citation type="submission" date="2019-07" db="EMBL/GenBank/DDBJ databases">
        <title>Whole genome shotgun sequence of Rhodospirillum oryzae NBRC 107573.</title>
        <authorList>
            <person name="Hosoyama A."/>
            <person name="Uohara A."/>
            <person name="Ohji S."/>
            <person name="Ichikawa N."/>
        </authorList>
    </citation>
    <scope>NUCLEOTIDE SEQUENCE [LARGE SCALE GENOMIC DNA]</scope>
    <source>
        <strain evidence="1 2">NBRC 107573</strain>
    </source>
</reference>
<organism evidence="1 2">
    <name type="scientific">Pararhodospirillum oryzae</name>
    <dbReference type="NCBI Taxonomy" id="478448"/>
    <lineage>
        <taxon>Bacteria</taxon>
        <taxon>Pseudomonadati</taxon>
        <taxon>Pseudomonadota</taxon>
        <taxon>Alphaproteobacteria</taxon>
        <taxon>Rhodospirillales</taxon>
        <taxon>Rhodospirillaceae</taxon>
        <taxon>Pararhodospirillum</taxon>
    </lineage>
</organism>
<keyword evidence="2" id="KW-1185">Reference proteome</keyword>
<accession>A0A512H7U4</accession>
<dbReference type="Proteomes" id="UP000321567">
    <property type="component" value="Unassembled WGS sequence"/>
</dbReference>
<protein>
    <submittedName>
        <fullName evidence="1">Plasmid encoded RepA protein</fullName>
    </submittedName>
</protein>
<sequence>MAEIHDLILRDGRDALKTAATTSLERQELDIAAEVMSDEETNIGITHAGFALTCLPHKKTDAEVWRRENGRVTLLVKPGFNRAGLPVGLPYGSRARMILLYLQTEALKTGSPEVELGGSMAAWMNRMGISVGGKSYRLIDEQATRLSMCSLTFFWDDKGGELFKNTNFVEGGLCLTEMSDNGRQKRLWTETARLSDDFFRSLKHHAVPVLESAVRALANRSLALDIYIWLAYRLHVLHHPTAVSWTALRGQFGAGFDDKAPMSQFRRTFLESQRLAVAAYPEARVEIDGQKGVILNPCRPPIAPRMIQVLLPEV</sequence>
<dbReference type="EMBL" id="BJZO01000039">
    <property type="protein sequence ID" value="GEO81526.1"/>
    <property type="molecule type" value="Genomic_DNA"/>
</dbReference>
<dbReference type="AlphaFoldDB" id="A0A512H7U4"/>
<dbReference type="Pfam" id="PF04796">
    <property type="entry name" value="RepA_C"/>
    <property type="match status" value="1"/>
</dbReference>
<comment type="caution">
    <text evidence="1">The sequence shown here is derived from an EMBL/GenBank/DDBJ whole genome shotgun (WGS) entry which is preliminary data.</text>
</comment>
<dbReference type="InterPro" id="IPR006881">
    <property type="entry name" value="RepA_C"/>
</dbReference>
<evidence type="ECO:0000313" key="1">
    <source>
        <dbReference type="EMBL" id="GEO81526.1"/>
    </source>
</evidence>
<gene>
    <name evidence="1" type="ORF">ROR02_16570</name>
</gene>
<dbReference type="RefSeq" id="WP_147163560.1">
    <property type="nucleotide sequence ID" value="NZ_BJZO01000039.1"/>
</dbReference>
<evidence type="ECO:0000313" key="2">
    <source>
        <dbReference type="Proteomes" id="UP000321567"/>
    </source>
</evidence>
<name>A0A512H7U4_9PROT</name>